<evidence type="ECO:0000313" key="2">
    <source>
        <dbReference type="Proteomes" id="UP000277204"/>
    </source>
</evidence>
<organism evidence="1 2">
    <name type="scientific">Schistosoma margrebowiei</name>
    <dbReference type="NCBI Taxonomy" id="48269"/>
    <lineage>
        <taxon>Eukaryota</taxon>
        <taxon>Metazoa</taxon>
        <taxon>Spiralia</taxon>
        <taxon>Lophotrochozoa</taxon>
        <taxon>Platyhelminthes</taxon>
        <taxon>Trematoda</taxon>
        <taxon>Digenea</taxon>
        <taxon>Strigeidida</taxon>
        <taxon>Schistosomatoidea</taxon>
        <taxon>Schistosomatidae</taxon>
        <taxon>Schistosoma</taxon>
    </lineage>
</organism>
<gene>
    <name evidence="1" type="ORF">SMRZ_LOCUS16865</name>
</gene>
<dbReference type="EMBL" id="UZAI01017240">
    <property type="protein sequence ID" value="VDP22285.1"/>
    <property type="molecule type" value="Genomic_DNA"/>
</dbReference>
<reference evidence="1 2" key="1">
    <citation type="submission" date="2018-11" db="EMBL/GenBank/DDBJ databases">
        <authorList>
            <consortium name="Pathogen Informatics"/>
        </authorList>
    </citation>
    <scope>NUCLEOTIDE SEQUENCE [LARGE SCALE GENOMIC DNA]</scope>
    <source>
        <strain evidence="1 2">Zambia</strain>
    </source>
</reference>
<dbReference type="Proteomes" id="UP000277204">
    <property type="component" value="Unassembled WGS sequence"/>
</dbReference>
<sequence>MNSILSFQSEDVRLLENEYQLGLDNLEKLTQLKDECYLLRMKSNNEKATLIYSKNKNKQLKLIKKNQSILSNQSQTINNSIDTISSETDSICSEKQKQFKWNTTTTSIVSTITNNPVEFIRYPTVLTNYSNIVKQQKSTVKKKSIEKMFNDTYYPNLQNLYKTSLDEKDFLLYETKQLLERQSQRFNKAITDEILLNKTKQKVSPSEGSDIICTIPNWLSNHGLTAKKLRLTDLLKSFTVRLRPTYIPALRHHVVSEVLKQTLPIAYVNKKKSTKSPEIHLFNPLAINFDQYEKDLRNALFLIEKKLIEIIFEYIDNDSLNNLRKDINLDKYTKWRSKLCWYQDYANILKTFEKNNWPFPQNEFNLLTNELDMGQKYLNEAKHLKNSGYSHRSYRSLKQMNSTISDRAPCGHPYRIHH</sequence>
<name>A0A183MLE0_9TREM</name>
<dbReference type="AlphaFoldDB" id="A0A183MLE0"/>
<accession>A0A183MLE0</accession>
<proteinExistence type="predicted"/>
<protein>
    <submittedName>
        <fullName evidence="1">Uncharacterized protein</fullName>
    </submittedName>
</protein>
<dbReference type="PANTHER" id="PTHR46785:SF1">
    <property type="entry name" value="VON WILLEBRAND FACTOR A DOMAIN-CONTAINING PROTEIN 3B"/>
    <property type="match status" value="1"/>
</dbReference>
<keyword evidence="2" id="KW-1185">Reference proteome</keyword>
<dbReference type="PANTHER" id="PTHR46785">
    <property type="entry name" value="VON WILLEBRAND FACTOR A DOMAIN-CONTAINING PROTEIN 3B"/>
    <property type="match status" value="1"/>
</dbReference>
<evidence type="ECO:0000313" key="1">
    <source>
        <dbReference type="EMBL" id="VDP22285.1"/>
    </source>
</evidence>